<feature type="region of interest" description="Disordered" evidence="4">
    <location>
        <begin position="1020"/>
        <end position="1079"/>
    </location>
</feature>
<dbReference type="PROSITE" id="PS50111">
    <property type="entry name" value="CHEMOTAXIS_TRANSDUC_2"/>
    <property type="match status" value="1"/>
</dbReference>
<evidence type="ECO:0000259" key="8">
    <source>
        <dbReference type="PROSITE" id="PS50885"/>
    </source>
</evidence>
<keyword evidence="3" id="KW-0175">Coiled coil</keyword>
<dbReference type="InterPro" id="IPR000971">
    <property type="entry name" value="Globin"/>
</dbReference>
<evidence type="ECO:0000259" key="5">
    <source>
        <dbReference type="PROSITE" id="PS01033"/>
    </source>
</evidence>
<dbReference type="Gene3D" id="1.10.490.10">
    <property type="entry name" value="Globins"/>
    <property type="match status" value="1"/>
</dbReference>
<dbReference type="SMART" id="SM00283">
    <property type="entry name" value="MA"/>
    <property type="match status" value="1"/>
</dbReference>
<evidence type="ECO:0000313" key="9">
    <source>
        <dbReference type="EMBL" id="VAX30450.1"/>
    </source>
</evidence>
<feature type="coiled-coil region" evidence="3">
    <location>
        <begin position="967"/>
        <end position="1005"/>
    </location>
</feature>
<comment type="similarity">
    <text evidence="2">Belongs to the methyl-accepting chemotaxis (MCP) protein family.</text>
</comment>
<dbReference type="InterPro" id="IPR009050">
    <property type="entry name" value="Globin-like_sf"/>
</dbReference>
<name>A0A3B1D688_9ZZZZ</name>
<proteinExistence type="inferred from homology"/>
<dbReference type="AlphaFoldDB" id="A0A3B1D688"/>
<dbReference type="GO" id="GO:0005886">
    <property type="term" value="C:plasma membrane"/>
    <property type="evidence" value="ECO:0007669"/>
    <property type="project" value="TreeGrafter"/>
</dbReference>
<dbReference type="InterPro" id="IPR004089">
    <property type="entry name" value="MCPsignal_dom"/>
</dbReference>
<dbReference type="InterPro" id="IPR000700">
    <property type="entry name" value="PAS-assoc_C"/>
</dbReference>
<dbReference type="GO" id="GO:0006935">
    <property type="term" value="P:chemotaxis"/>
    <property type="evidence" value="ECO:0007669"/>
    <property type="project" value="InterPro"/>
</dbReference>
<evidence type="ECO:0000256" key="1">
    <source>
        <dbReference type="ARBA" id="ARBA00022481"/>
    </source>
</evidence>
<feature type="domain" description="HAMP" evidence="8">
    <location>
        <begin position="710"/>
        <end position="762"/>
    </location>
</feature>
<dbReference type="GO" id="GO:0019825">
    <property type="term" value="F:oxygen binding"/>
    <property type="evidence" value="ECO:0007669"/>
    <property type="project" value="InterPro"/>
</dbReference>
<gene>
    <name evidence="9" type="ORF">MNBD_NITROSPIRAE01-712</name>
</gene>
<dbReference type="GO" id="GO:0004888">
    <property type="term" value="F:transmembrane signaling receptor activity"/>
    <property type="evidence" value="ECO:0007669"/>
    <property type="project" value="InterPro"/>
</dbReference>
<dbReference type="CDD" id="cd11386">
    <property type="entry name" value="MCP_signal"/>
    <property type="match status" value="1"/>
</dbReference>
<feature type="domain" description="PAC" evidence="7">
    <location>
        <begin position="613"/>
        <end position="675"/>
    </location>
</feature>
<dbReference type="PROSITE" id="PS50885">
    <property type="entry name" value="HAMP"/>
    <property type="match status" value="1"/>
</dbReference>
<evidence type="ECO:0000256" key="2">
    <source>
        <dbReference type="ARBA" id="ARBA00029447"/>
    </source>
</evidence>
<dbReference type="CDD" id="cd12131">
    <property type="entry name" value="HGbI-like"/>
    <property type="match status" value="1"/>
</dbReference>
<dbReference type="GO" id="GO:0007165">
    <property type="term" value="P:signal transduction"/>
    <property type="evidence" value="ECO:0007669"/>
    <property type="project" value="InterPro"/>
</dbReference>
<dbReference type="GO" id="GO:0020037">
    <property type="term" value="F:heme binding"/>
    <property type="evidence" value="ECO:0007669"/>
    <property type="project" value="InterPro"/>
</dbReference>
<dbReference type="PANTHER" id="PTHR43531">
    <property type="entry name" value="PROTEIN ICFG"/>
    <property type="match status" value="1"/>
</dbReference>
<dbReference type="PROSITE" id="PS50113">
    <property type="entry name" value="PAC"/>
    <property type="match status" value="1"/>
</dbReference>
<dbReference type="InterPro" id="IPR035965">
    <property type="entry name" value="PAS-like_dom_sf"/>
</dbReference>
<feature type="compositionally biased region" description="Basic and acidic residues" evidence="4">
    <location>
        <begin position="1023"/>
        <end position="1032"/>
    </location>
</feature>
<organism evidence="9">
    <name type="scientific">hydrothermal vent metagenome</name>
    <dbReference type="NCBI Taxonomy" id="652676"/>
    <lineage>
        <taxon>unclassified sequences</taxon>
        <taxon>metagenomes</taxon>
        <taxon>ecological metagenomes</taxon>
    </lineage>
</organism>
<reference evidence="9" key="1">
    <citation type="submission" date="2018-06" db="EMBL/GenBank/DDBJ databases">
        <authorList>
            <person name="Zhirakovskaya E."/>
        </authorList>
    </citation>
    <scope>NUCLEOTIDE SEQUENCE</scope>
</reference>
<protein>
    <submittedName>
        <fullName evidence="9">Methyl-accepting chemotaxis protein I (Serine chemoreceptor protein)</fullName>
    </submittedName>
</protein>
<dbReference type="SMART" id="SM00091">
    <property type="entry name" value="PAS"/>
    <property type="match status" value="4"/>
</dbReference>
<evidence type="ECO:0000256" key="4">
    <source>
        <dbReference type="SAM" id="MobiDB-lite"/>
    </source>
</evidence>
<dbReference type="PRINTS" id="PR00260">
    <property type="entry name" value="CHEMTRNSDUCR"/>
</dbReference>
<accession>A0A3B1D688</accession>
<feature type="region of interest" description="Disordered" evidence="4">
    <location>
        <begin position="781"/>
        <end position="810"/>
    </location>
</feature>
<sequence length="1079" mass="117683">MALNVKVLEDSFALVAPQGDALVARFYERLFEKYPQVEALFSGTSPKKQQKMLLASLVLVVENLRRPEVLVKALHAMGKRHLSYGAEAGHYDAVNENLLAVLSEFAADAWTAKVKKAWVDALDTIKTVMLEGATQKQKNVKAQGKIKKTQTKKEETNMSPSGKKGEKKKNTGTNIAQAALDNIAAHVIICDRDLNITYVNKASIKTLSAVESEIAEAFPGFSVDNIVGSNIDGFHQIPAKQRKILSDPANLPYSADIEIGPLKLELKVTANISETGEYIGNTLEWEEVSEKRRAAIEMARLKSSLDNSNGNVLICNRDLEIIYMNKASEKTLTRLAPEIKKVFHDFTVDTIVGSVIDRFHQDPSKQRAILDNPNNMPYRADIQVGPAILDLNVSAIISDSGDYVGNTLEWEDVTEKRQAAVEMARLKSSLDNSNGNVLICNRDLEIIYMNKASEKTLTRLAPEIKKVFHDFTVDTIVGSVIDRFHQDPSKQRVILDNPNNMPYRADIQVGPAILDLNVSAIISDSGDYVGNTLEWEDVTEKRQAAVEMARLKSSLDNANTNIMVCDRNYEIVYLNQASETTLSKLESEIRKVFSGFTVEGIVGSSIDGFHKDPSMQRRLLDNPNNLPYRTEIAVGSATLDLNVSAIMDKDGNYVGNVVEWQDVTSQKQAQNEVERLITSASAGVLSERIDASVFDGFLKTLAEGINSMLAAVEAPITEAQEVLSFLSEGDLRTPMKGEYQGSFNEMKESLNKAITQLSETLISVSEGSDLVTNGINEISKGNEDLSQRTAEQASALEETSSSMEEMTSTVKQNADNAAQANQLAIAAREVAEKGGRVTAETSEAMLAVNKSSKKIVDIISVIDEIAFQTNLLALNAAVEAARAGEHGRGFAVVAAEVRNLAQRSATAAKEIKSLINESVQQVTDSTALVDQSGKTLEEIVESVKRVTDVIGEISAASAEQTTGIEEVNKAIMQMDETTQQNAALVEEATSASQSIKDQAQDLVEQVEFFQLSGKEAGARASRAVKEAKREIAPSKAPSPSAGVSRRSGTLPKPKLRQAVGANGDQVRRSVGSEEDFEEF</sequence>
<dbReference type="PANTHER" id="PTHR43531:SF14">
    <property type="entry name" value="METHYL-ACCEPTING CHEMOTAXIS PROTEIN I-RELATED"/>
    <property type="match status" value="1"/>
</dbReference>
<dbReference type="SUPFAM" id="SSF58104">
    <property type="entry name" value="Methyl-accepting chemotaxis protein (MCP) signaling domain"/>
    <property type="match status" value="1"/>
</dbReference>
<dbReference type="PROSITE" id="PS01033">
    <property type="entry name" value="GLOBIN"/>
    <property type="match status" value="1"/>
</dbReference>
<feature type="region of interest" description="Disordered" evidence="4">
    <location>
        <begin position="141"/>
        <end position="170"/>
    </location>
</feature>
<dbReference type="InterPro" id="IPR012292">
    <property type="entry name" value="Globin/Proto"/>
</dbReference>
<dbReference type="SUPFAM" id="SSF55785">
    <property type="entry name" value="PYP-like sensor domain (PAS domain)"/>
    <property type="match status" value="1"/>
</dbReference>
<dbReference type="Pfam" id="PF18947">
    <property type="entry name" value="HAMP_2"/>
    <property type="match status" value="1"/>
</dbReference>
<feature type="domain" description="Globin" evidence="5">
    <location>
        <begin position="1"/>
        <end position="134"/>
    </location>
</feature>
<feature type="domain" description="Methyl-accepting transducer" evidence="6">
    <location>
        <begin position="767"/>
        <end position="996"/>
    </location>
</feature>
<dbReference type="Gene3D" id="1.10.287.950">
    <property type="entry name" value="Methyl-accepting chemotaxis protein"/>
    <property type="match status" value="1"/>
</dbReference>
<dbReference type="Pfam" id="PF00015">
    <property type="entry name" value="MCPsignal"/>
    <property type="match status" value="1"/>
</dbReference>
<dbReference type="InterPro" id="IPR003660">
    <property type="entry name" value="HAMP_dom"/>
</dbReference>
<keyword evidence="9" id="KW-0675">Receptor</keyword>
<evidence type="ECO:0000259" key="7">
    <source>
        <dbReference type="PROSITE" id="PS50113"/>
    </source>
</evidence>
<dbReference type="FunFam" id="1.10.287.950:FF:000001">
    <property type="entry name" value="Methyl-accepting chemotaxis sensory transducer"/>
    <property type="match status" value="1"/>
</dbReference>
<dbReference type="InterPro" id="IPR000014">
    <property type="entry name" value="PAS"/>
</dbReference>
<dbReference type="SUPFAM" id="SSF46458">
    <property type="entry name" value="Globin-like"/>
    <property type="match status" value="1"/>
</dbReference>
<evidence type="ECO:0000256" key="3">
    <source>
        <dbReference type="SAM" id="Coils"/>
    </source>
</evidence>
<feature type="compositionally biased region" description="Low complexity" evidence="4">
    <location>
        <begin position="797"/>
        <end position="810"/>
    </location>
</feature>
<evidence type="ECO:0000259" key="6">
    <source>
        <dbReference type="PROSITE" id="PS50111"/>
    </source>
</evidence>
<dbReference type="EMBL" id="UOGF01000060">
    <property type="protein sequence ID" value="VAX30450.1"/>
    <property type="molecule type" value="Genomic_DNA"/>
</dbReference>
<keyword evidence="1" id="KW-0488">Methylation</keyword>
<dbReference type="InterPro" id="IPR004090">
    <property type="entry name" value="Chemotax_Me-accpt_rcpt"/>
</dbReference>
<dbReference type="Gene3D" id="3.30.450.20">
    <property type="entry name" value="PAS domain"/>
    <property type="match status" value="4"/>
</dbReference>
<dbReference type="Pfam" id="PF00042">
    <property type="entry name" value="Globin"/>
    <property type="match status" value="1"/>
</dbReference>
<dbReference type="InterPro" id="IPR051310">
    <property type="entry name" value="MCP_chemotaxis"/>
</dbReference>